<keyword evidence="3" id="KW-1185">Reference proteome</keyword>
<name>A0A0C9URB9_SPHS4</name>
<dbReference type="AlphaFoldDB" id="A0A0C9URB9"/>
<sequence>MPLELKHSILPEGLVGELSSSSGGVIHMEPHSSPHESWGILSPENVIPIEDSVQPDQPTSYTPIPLELKPSLVPEVSLEELSSSETSGDVMEASIPPEISQSSTLVESPTSSEVSVTSSLTTQNELN</sequence>
<dbReference type="HOGENOM" id="CLU_1971891_0_0_1"/>
<evidence type="ECO:0000313" key="3">
    <source>
        <dbReference type="Proteomes" id="UP000054279"/>
    </source>
</evidence>
<feature type="compositionally biased region" description="Low complexity" evidence="1">
    <location>
        <begin position="100"/>
        <end position="127"/>
    </location>
</feature>
<feature type="region of interest" description="Disordered" evidence="1">
    <location>
        <begin position="21"/>
        <end position="40"/>
    </location>
</feature>
<organism evidence="2 3">
    <name type="scientific">Sphaerobolus stellatus (strain SS14)</name>
    <dbReference type="NCBI Taxonomy" id="990650"/>
    <lineage>
        <taxon>Eukaryota</taxon>
        <taxon>Fungi</taxon>
        <taxon>Dikarya</taxon>
        <taxon>Basidiomycota</taxon>
        <taxon>Agaricomycotina</taxon>
        <taxon>Agaricomycetes</taxon>
        <taxon>Phallomycetidae</taxon>
        <taxon>Geastrales</taxon>
        <taxon>Sphaerobolaceae</taxon>
        <taxon>Sphaerobolus</taxon>
    </lineage>
</organism>
<gene>
    <name evidence="2" type="ORF">M422DRAFT_270883</name>
</gene>
<reference evidence="2 3" key="1">
    <citation type="submission" date="2014-06" db="EMBL/GenBank/DDBJ databases">
        <title>Evolutionary Origins and Diversification of the Mycorrhizal Mutualists.</title>
        <authorList>
            <consortium name="DOE Joint Genome Institute"/>
            <consortium name="Mycorrhizal Genomics Consortium"/>
            <person name="Kohler A."/>
            <person name="Kuo A."/>
            <person name="Nagy L.G."/>
            <person name="Floudas D."/>
            <person name="Copeland A."/>
            <person name="Barry K.W."/>
            <person name="Cichocki N."/>
            <person name="Veneault-Fourrey C."/>
            <person name="LaButti K."/>
            <person name="Lindquist E.A."/>
            <person name="Lipzen A."/>
            <person name="Lundell T."/>
            <person name="Morin E."/>
            <person name="Murat C."/>
            <person name="Riley R."/>
            <person name="Ohm R."/>
            <person name="Sun H."/>
            <person name="Tunlid A."/>
            <person name="Henrissat B."/>
            <person name="Grigoriev I.V."/>
            <person name="Hibbett D.S."/>
            <person name="Martin F."/>
        </authorList>
    </citation>
    <scope>NUCLEOTIDE SEQUENCE [LARGE SCALE GENOMIC DNA]</scope>
    <source>
        <strain evidence="2 3">SS14</strain>
    </source>
</reference>
<evidence type="ECO:0000256" key="1">
    <source>
        <dbReference type="SAM" id="MobiDB-lite"/>
    </source>
</evidence>
<accession>A0A0C9URB9</accession>
<feature type="region of interest" description="Disordered" evidence="1">
    <location>
        <begin position="77"/>
        <end position="127"/>
    </location>
</feature>
<evidence type="ECO:0000313" key="2">
    <source>
        <dbReference type="EMBL" id="KIJ27876.1"/>
    </source>
</evidence>
<protein>
    <submittedName>
        <fullName evidence="2">Unplaced genomic scaffold SPHSTscaffold_246, whole genome shotgun sequence</fullName>
    </submittedName>
</protein>
<dbReference type="EMBL" id="KN837321">
    <property type="protein sequence ID" value="KIJ27876.1"/>
    <property type="molecule type" value="Genomic_DNA"/>
</dbReference>
<dbReference type="Proteomes" id="UP000054279">
    <property type="component" value="Unassembled WGS sequence"/>
</dbReference>
<proteinExistence type="predicted"/>